<dbReference type="GO" id="GO:0005829">
    <property type="term" value="C:cytosol"/>
    <property type="evidence" value="ECO:0007669"/>
    <property type="project" value="TreeGrafter"/>
</dbReference>
<evidence type="ECO:0000256" key="1">
    <source>
        <dbReference type="ARBA" id="ARBA00009091"/>
    </source>
</evidence>
<dbReference type="PANTHER" id="PTHR35089:SF1">
    <property type="entry name" value="CHAPERONE PROTEIN SKP"/>
    <property type="match status" value="1"/>
</dbReference>
<evidence type="ECO:0000313" key="6">
    <source>
        <dbReference type="Proteomes" id="UP000289437"/>
    </source>
</evidence>
<proteinExistence type="inferred from homology"/>
<dbReference type="InterPro" id="IPR005632">
    <property type="entry name" value="Chaperone_Skp"/>
</dbReference>
<keyword evidence="6" id="KW-1185">Reference proteome</keyword>
<comment type="similarity">
    <text evidence="1">Belongs to the Skp family.</text>
</comment>
<feature type="region of interest" description="Disordered" evidence="3">
    <location>
        <begin position="197"/>
        <end position="226"/>
    </location>
</feature>
<evidence type="ECO:0000256" key="3">
    <source>
        <dbReference type="SAM" id="MobiDB-lite"/>
    </source>
</evidence>
<comment type="caution">
    <text evidence="5">The sequence shown here is derived from an EMBL/GenBank/DDBJ whole genome shotgun (WGS) entry which is preliminary data.</text>
</comment>
<reference evidence="5 6" key="1">
    <citation type="submission" date="2018-11" db="EMBL/GenBank/DDBJ databases">
        <authorList>
            <person name="Mardanov A.V."/>
            <person name="Ravin N.V."/>
            <person name="Dedysh S.N."/>
        </authorList>
    </citation>
    <scope>NUCLEOTIDE SEQUENCE [LARGE SCALE GENOMIC DNA]</scope>
    <source>
        <strain evidence="5 6">AF10</strain>
    </source>
</reference>
<dbReference type="InterPro" id="IPR024930">
    <property type="entry name" value="Skp_dom_sf"/>
</dbReference>
<dbReference type="OrthoDB" id="121586at2"/>
<dbReference type="PANTHER" id="PTHR35089">
    <property type="entry name" value="CHAPERONE PROTEIN SKP"/>
    <property type="match status" value="1"/>
</dbReference>
<feature type="signal peptide" evidence="4">
    <location>
        <begin position="1"/>
        <end position="27"/>
    </location>
</feature>
<dbReference type="SMART" id="SM00935">
    <property type="entry name" value="OmpH"/>
    <property type="match status" value="1"/>
</dbReference>
<protein>
    <submittedName>
        <fullName evidence="5">Outer membrane protein H</fullName>
    </submittedName>
</protein>
<feature type="compositionally biased region" description="Low complexity" evidence="3">
    <location>
        <begin position="199"/>
        <end position="226"/>
    </location>
</feature>
<dbReference type="EMBL" id="RDSM01000001">
    <property type="protein sequence ID" value="RXH58876.1"/>
    <property type="molecule type" value="Genomic_DNA"/>
</dbReference>
<dbReference type="GO" id="GO:0051082">
    <property type="term" value="F:unfolded protein binding"/>
    <property type="evidence" value="ECO:0007669"/>
    <property type="project" value="InterPro"/>
</dbReference>
<reference evidence="6" key="2">
    <citation type="submission" date="2019-02" db="EMBL/GenBank/DDBJ databases">
        <title>Granulicella sibirica sp. nov., a psychrotolerant acidobacterium isolated from an organic soil layer in forested tundra, West Siberia.</title>
        <authorList>
            <person name="Oshkin I.Y."/>
            <person name="Kulichevskaya I.S."/>
            <person name="Rijpstra W.I.C."/>
            <person name="Sinninghe Damste J.S."/>
            <person name="Rakitin A.L."/>
            <person name="Ravin N.V."/>
            <person name="Dedysh S.N."/>
        </authorList>
    </citation>
    <scope>NUCLEOTIDE SEQUENCE [LARGE SCALE GENOMIC DNA]</scope>
    <source>
        <strain evidence="6">AF10</strain>
    </source>
</reference>
<dbReference type="SUPFAM" id="SSF111384">
    <property type="entry name" value="OmpH-like"/>
    <property type="match status" value="1"/>
</dbReference>
<evidence type="ECO:0000313" key="5">
    <source>
        <dbReference type="EMBL" id="RXH58876.1"/>
    </source>
</evidence>
<keyword evidence="2 4" id="KW-0732">Signal</keyword>
<gene>
    <name evidence="5" type="ORF">GRAN_2186</name>
</gene>
<evidence type="ECO:0000256" key="4">
    <source>
        <dbReference type="SAM" id="SignalP"/>
    </source>
</evidence>
<sequence>MNRTQSLVSAFGAGIVALSTLSGVAQTAPAPAPAAAAPAAVAPQAIPAKIALIAFEQAVVATNEGQRSVLEVQKKYEPKKAQIDTQSGEVESLKKQLQAAPATMTDEDRQSRLRTIDTKEKQLNRDAEDATNAYNTDLQEALSKVAQKVSVTMRDYCQKNGYTLLLDVGGQQSNVLWANQGTDVSQAVVQAYNTTSGVAAPAPSAPSATATPRPRATTPAARPAAK</sequence>
<dbReference type="Pfam" id="PF03938">
    <property type="entry name" value="OmpH"/>
    <property type="match status" value="1"/>
</dbReference>
<dbReference type="Gene3D" id="3.30.910.20">
    <property type="entry name" value="Skp domain"/>
    <property type="match status" value="1"/>
</dbReference>
<dbReference type="AlphaFoldDB" id="A0A4Q0TAR8"/>
<accession>A0A4Q0TAR8</accession>
<dbReference type="Proteomes" id="UP000289437">
    <property type="component" value="Unassembled WGS sequence"/>
</dbReference>
<evidence type="ECO:0000256" key="2">
    <source>
        <dbReference type="ARBA" id="ARBA00022729"/>
    </source>
</evidence>
<dbReference type="GO" id="GO:0050821">
    <property type="term" value="P:protein stabilization"/>
    <property type="evidence" value="ECO:0007669"/>
    <property type="project" value="TreeGrafter"/>
</dbReference>
<name>A0A4Q0TAR8_9BACT</name>
<dbReference type="RefSeq" id="WP_128912792.1">
    <property type="nucleotide sequence ID" value="NZ_RDSM01000001.1"/>
</dbReference>
<feature type="chain" id="PRO_5020626949" evidence="4">
    <location>
        <begin position="28"/>
        <end position="226"/>
    </location>
</feature>
<organism evidence="5 6">
    <name type="scientific">Granulicella sibirica</name>
    <dbReference type="NCBI Taxonomy" id="2479048"/>
    <lineage>
        <taxon>Bacteria</taxon>
        <taxon>Pseudomonadati</taxon>
        <taxon>Acidobacteriota</taxon>
        <taxon>Terriglobia</taxon>
        <taxon>Terriglobales</taxon>
        <taxon>Acidobacteriaceae</taxon>
        <taxon>Granulicella</taxon>
    </lineage>
</organism>